<keyword evidence="2" id="KW-0472">Membrane</keyword>
<feature type="compositionally biased region" description="Polar residues" evidence="1">
    <location>
        <begin position="96"/>
        <end position="114"/>
    </location>
</feature>
<evidence type="ECO:0000313" key="3">
    <source>
        <dbReference type="EMBL" id="MPC36382.1"/>
    </source>
</evidence>
<accession>A0A5B7EQE8</accession>
<dbReference type="Proteomes" id="UP000324222">
    <property type="component" value="Unassembled WGS sequence"/>
</dbReference>
<organism evidence="3 4">
    <name type="scientific">Portunus trituberculatus</name>
    <name type="common">Swimming crab</name>
    <name type="synonym">Neptunus trituberculatus</name>
    <dbReference type="NCBI Taxonomy" id="210409"/>
    <lineage>
        <taxon>Eukaryota</taxon>
        <taxon>Metazoa</taxon>
        <taxon>Ecdysozoa</taxon>
        <taxon>Arthropoda</taxon>
        <taxon>Crustacea</taxon>
        <taxon>Multicrustacea</taxon>
        <taxon>Malacostraca</taxon>
        <taxon>Eumalacostraca</taxon>
        <taxon>Eucarida</taxon>
        <taxon>Decapoda</taxon>
        <taxon>Pleocyemata</taxon>
        <taxon>Brachyura</taxon>
        <taxon>Eubrachyura</taxon>
        <taxon>Portunoidea</taxon>
        <taxon>Portunidae</taxon>
        <taxon>Portuninae</taxon>
        <taxon>Portunus</taxon>
    </lineage>
</organism>
<evidence type="ECO:0000256" key="1">
    <source>
        <dbReference type="SAM" id="MobiDB-lite"/>
    </source>
</evidence>
<evidence type="ECO:0000256" key="2">
    <source>
        <dbReference type="SAM" id="Phobius"/>
    </source>
</evidence>
<name>A0A5B7EQE8_PORTR</name>
<reference evidence="3 4" key="1">
    <citation type="submission" date="2019-05" db="EMBL/GenBank/DDBJ databases">
        <title>Another draft genome of Portunus trituberculatus and its Hox gene families provides insights of decapod evolution.</title>
        <authorList>
            <person name="Jeong J.-H."/>
            <person name="Song I."/>
            <person name="Kim S."/>
            <person name="Choi T."/>
            <person name="Kim D."/>
            <person name="Ryu S."/>
            <person name="Kim W."/>
        </authorList>
    </citation>
    <scope>NUCLEOTIDE SEQUENCE [LARGE SCALE GENOMIC DNA]</scope>
    <source>
        <tissue evidence="3">Muscle</tissue>
    </source>
</reference>
<sequence length="114" mass="12152">MLHNSSFEPSLLLHPRCCSTPALTGMQVSGVPRQVCLDKAPPQNVGIGFVVCGVLPPSPLVLLIIIIIMVSKIACSATHQCPTGSYDSSHSRRDASSTNTLQDSHLQTDIIQSD</sequence>
<keyword evidence="2" id="KW-1133">Transmembrane helix</keyword>
<protein>
    <submittedName>
        <fullName evidence="3">Uncharacterized protein</fullName>
    </submittedName>
</protein>
<keyword evidence="2" id="KW-0812">Transmembrane</keyword>
<evidence type="ECO:0000313" key="4">
    <source>
        <dbReference type="Proteomes" id="UP000324222"/>
    </source>
</evidence>
<proteinExistence type="predicted"/>
<feature type="transmembrane region" description="Helical" evidence="2">
    <location>
        <begin position="47"/>
        <end position="70"/>
    </location>
</feature>
<dbReference type="EMBL" id="VSRR010003504">
    <property type="protein sequence ID" value="MPC36382.1"/>
    <property type="molecule type" value="Genomic_DNA"/>
</dbReference>
<gene>
    <name evidence="3" type="ORF">E2C01_029838</name>
</gene>
<comment type="caution">
    <text evidence="3">The sequence shown here is derived from an EMBL/GenBank/DDBJ whole genome shotgun (WGS) entry which is preliminary data.</text>
</comment>
<feature type="region of interest" description="Disordered" evidence="1">
    <location>
        <begin position="82"/>
        <end position="114"/>
    </location>
</feature>
<dbReference type="AlphaFoldDB" id="A0A5B7EQE8"/>
<keyword evidence="4" id="KW-1185">Reference proteome</keyword>